<keyword evidence="2" id="KW-1185">Reference proteome</keyword>
<protein>
    <submittedName>
        <fullName evidence="1">Uncharacterized protein</fullName>
    </submittedName>
</protein>
<reference evidence="1 2" key="1">
    <citation type="journal article" date="2021" name="bioRxiv">
        <title>Chromosome-scale and haplotype-resolved genome assembly of a tetraploid potato cultivar.</title>
        <authorList>
            <person name="Sun H."/>
            <person name="Jiao W.-B."/>
            <person name="Krause K."/>
            <person name="Campoy J.A."/>
            <person name="Goel M."/>
            <person name="Folz-Donahue K."/>
            <person name="Kukat C."/>
            <person name="Huettel B."/>
            <person name="Schneeberger K."/>
        </authorList>
    </citation>
    <scope>NUCLEOTIDE SEQUENCE [LARGE SCALE GENOMIC DNA]</scope>
    <source>
        <strain evidence="1">SolTubOtavaFocal</strain>
        <tissue evidence="1">Leaves</tissue>
    </source>
</reference>
<sequence length="104" mass="11258">MSESSRNNSIKTVHDVPLVPEYYGHCIILQKLSAGSFHSSHPINDGLYLIQYEMQNGTGTGNLKNQDTILNVLSGVLHFVGDSLIRDTIDGNLLGASTAVILSM</sequence>
<accession>A0ABQ7WSN6</accession>
<dbReference type="Proteomes" id="UP000826656">
    <property type="component" value="Unassembled WGS sequence"/>
</dbReference>
<dbReference type="EMBL" id="JAIVGD010000001">
    <property type="protein sequence ID" value="KAH0783757.1"/>
    <property type="molecule type" value="Genomic_DNA"/>
</dbReference>
<gene>
    <name evidence="1" type="ORF">KY290_003355</name>
</gene>
<evidence type="ECO:0000313" key="1">
    <source>
        <dbReference type="EMBL" id="KAH0783757.1"/>
    </source>
</evidence>
<proteinExistence type="predicted"/>
<comment type="caution">
    <text evidence="1">The sequence shown here is derived from an EMBL/GenBank/DDBJ whole genome shotgun (WGS) entry which is preliminary data.</text>
</comment>
<organism evidence="1 2">
    <name type="scientific">Solanum tuberosum</name>
    <name type="common">Potato</name>
    <dbReference type="NCBI Taxonomy" id="4113"/>
    <lineage>
        <taxon>Eukaryota</taxon>
        <taxon>Viridiplantae</taxon>
        <taxon>Streptophyta</taxon>
        <taxon>Embryophyta</taxon>
        <taxon>Tracheophyta</taxon>
        <taxon>Spermatophyta</taxon>
        <taxon>Magnoliopsida</taxon>
        <taxon>eudicotyledons</taxon>
        <taxon>Gunneridae</taxon>
        <taxon>Pentapetalae</taxon>
        <taxon>asterids</taxon>
        <taxon>lamiids</taxon>
        <taxon>Solanales</taxon>
        <taxon>Solanaceae</taxon>
        <taxon>Solanoideae</taxon>
        <taxon>Solaneae</taxon>
        <taxon>Solanum</taxon>
    </lineage>
</organism>
<evidence type="ECO:0000313" key="2">
    <source>
        <dbReference type="Proteomes" id="UP000826656"/>
    </source>
</evidence>
<name>A0ABQ7WSN6_SOLTU</name>